<evidence type="ECO:0000256" key="3">
    <source>
        <dbReference type="ARBA" id="ARBA00023015"/>
    </source>
</evidence>
<proteinExistence type="inferred from homology"/>
<dbReference type="InterPro" id="IPR000524">
    <property type="entry name" value="Tscrpt_reg_HTH_GntR"/>
</dbReference>
<dbReference type="CDD" id="cd00609">
    <property type="entry name" value="AAT_like"/>
    <property type="match status" value="1"/>
</dbReference>
<protein>
    <submittedName>
        <fullName evidence="7">GntR family transcriptional regulator / MocR family aminotransferase</fullName>
    </submittedName>
</protein>
<dbReference type="AlphaFoldDB" id="A0A1I6JS24"/>
<dbReference type="InterPro" id="IPR051446">
    <property type="entry name" value="HTH_trans_reg/aminotransferase"/>
</dbReference>
<dbReference type="Proteomes" id="UP000199659">
    <property type="component" value="Unassembled WGS sequence"/>
</dbReference>
<dbReference type="GO" id="GO:0003700">
    <property type="term" value="F:DNA-binding transcription factor activity"/>
    <property type="evidence" value="ECO:0007669"/>
    <property type="project" value="InterPro"/>
</dbReference>
<dbReference type="GO" id="GO:0030170">
    <property type="term" value="F:pyridoxal phosphate binding"/>
    <property type="evidence" value="ECO:0007669"/>
    <property type="project" value="InterPro"/>
</dbReference>
<dbReference type="Gene3D" id="1.10.10.10">
    <property type="entry name" value="Winged helix-like DNA-binding domain superfamily/Winged helix DNA-binding domain"/>
    <property type="match status" value="1"/>
</dbReference>
<evidence type="ECO:0000313" key="7">
    <source>
        <dbReference type="EMBL" id="SFR81765.1"/>
    </source>
</evidence>
<dbReference type="RefSeq" id="WP_092560474.1">
    <property type="nucleotide sequence ID" value="NZ_FOYZ01000006.1"/>
</dbReference>
<keyword evidence="8" id="KW-1185">Reference proteome</keyword>
<evidence type="ECO:0000256" key="5">
    <source>
        <dbReference type="ARBA" id="ARBA00023163"/>
    </source>
</evidence>
<gene>
    <name evidence="7" type="ORF">SAMN05661086_01935</name>
</gene>
<keyword evidence="2" id="KW-0663">Pyridoxal phosphate</keyword>
<dbReference type="PANTHER" id="PTHR46577">
    <property type="entry name" value="HTH-TYPE TRANSCRIPTIONAL REGULATORY PROTEIN GABR"/>
    <property type="match status" value="1"/>
</dbReference>
<dbReference type="Gene3D" id="3.40.640.10">
    <property type="entry name" value="Type I PLP-dependent aspartate aminotransferase-like (Major domain)"/>
    <property type="match status" value="1"/>
</dbReference>
<dbReference type="InterPro" id="IPR036390">
    <property type="entry name" value="WH_DNA-bd_sf"/>
</dbReference>
<dbReference type="InterPro" id="IPR036388">
    <property type="entry name" value="WH-like_DNA-bd_sf"/>
</dbReference>
<dbReference type="EMBL" id="FOYZ01000006">
    <property type="protein sequence ID" value="SFR81765.1"/>
    <property type="molecule type" value="Genomic_DNA"/>
</dbReference>
<feature type="domain" description="HTH gntR-type" evidence="6">
    <location>
        <begin position="12"/>
        <end position="80"/>
    </location>
</feature>
<dbReference type="Pfam" id="PF00392">
    <property type="entry name" value="GntR"/>
    <property type="match status" value="1"/>
</dbReference>
<name>A0A1I6JS24_9FIRM</name>
<reference evidence="7 8" key="1">
    <citation type="submission" date="2016-10" db="EMBL/GenBank/DDBJ databases">
        <authorList>
            <person name="de Groot N.N."/>
        </authorList>
    </citation>
    <scope>NUCLEOTIDE SEQUENCE [LARGE SCALE GENOMIC DNA]</scope>
    <source>
        <strain evidence="7 8">743A</strain>
    </source>
</reference>
<dbReference type="OrthoDB" id="9808770at2"/>
<comment type="similarity">
    <text evidence="1">In the C-terminal section; belongs to the class-I pyridoxal-phosphate-dependent aminotransferase family.</text>
</comment>
<keyword evidence="4" id="KW-0238">DNA-binding</keyword>
<dbReference type="Pfam" id="PF00155">
    <property type="entry name" value="Aminotran_1_2"/>
    <property type="match status" value="1"/>
</dbReference>
<evidence type="ECO:0000259" key="6">
    <source>
        <dbReference type="PROSITE" id="PS50949"/>
    </source>
</evidence>
<dbReference type="SMART" id="SM00345">
    <property type="entry name" value="HTH_GNTR"/>
    <property type="match status" value="1"/>
</dbReference>
<dbReference type="CDD" id="cd07377">
    <property type="entry name" value="WHTH_GntR"/>
    <property type="match status" value="1"/>
</dbReference>
<dbReference type="STRING" id="37658.SAMN05661086_01935"/>
<keyword evidence="3" id="KW-0805">Transcription regulation</keyword>
<keyword evidence="5" id="KW-0804">Transcription</keyword>
<organism evidence="7 8">
    <name type="scientific">Anaeromicropila populeti</name>
    <dbReference type="NCBI Taxonomy" id="37658"/>
    <lineage>
        <taxon>Bacteria</taxon>
        <taxon>Bacillati</taxon>
        <taxon>Bacillota</taxon>
        <taxon>Clostridia</taxon>
        <taxon>Lachnospirales</taxon>
        <taxon>Lachnospiraceae</taxon>
        <taxon>Anaeromicropila</taxon>
    </lineage>
</organism>
<dbReference type="PROSITE" id="PS50949">
    <property type="entry name" value="HTH_GNTR"/>
    <property type="match status" value="1"/>
</dbReference>
<dbReference type="GO" id="GO:0003677">
    <property type="term" value="F:DNA binding"/>
    <property type="evidence" value="ECO:0007669"/>
    <property type="project" value="UniProtKB-KW"/>
</dbReference>
<dbReference type="GO" id="GO:0008483">
    <property type="term" value="F:transaminase activity"/>
    <property type="evidence" value="ECO:0007669"/>
    <property type="project" value="UniProtKB-KW"/>
</dbReference>
<dbReference type="InterPro" id="IPR015421">
    <property type="entry name" value="PyrdxlP-dep_Trfase_major"/>
</dbReference>
<evidence type="ECO:0000256" key="4">
    <source>
        <dbReference type="ARBA" id="ARBA00023125"/>
    </source>
</evidence>
<evidence type="ECO:0000256" key="2">
    <source>
        <dbReference type="ARBA" id="ARBA00022898"/>
    </source>
</evidence>
<dbReference type="SUPFAM" id="SSF53383">
    <property type="entry name" value="PLP-dependent transferases"/>
    <property type="match status" value="1"/>
</dbReference>
<dbReference type="PRINTS" id="PR00035">
    <property type="entry name" value="HTHGNTR"/>
</dbReference>
<evidence type="ECO:0000256" key="1">
    <source>
        <dbReference type="ARBA" id="ARBA00005384"/>
    </source>
</evidence>
<keyword evidence="7" id="KW-0032">Aminotransferase</keyword>
<keyword evidence="7" id="KW-0808">Transferase</keyword>
<dbReference type="InterPro" id="IPR004839">
    <property type="entry name" value="Aminotransferase_I/II_large"/>
</dbReference>
<dbReference type="SUPFAM" id="SSF46785">
    <property type="entry name" value="Winged helix' DNA-binding domain"/>
    <property type="match status" value="1"/>
</dbReference>
<dbReference type="InterPro" id="IPR015424">
    <property type="entry name" value="PyrdxlP-dep_Trfase"/>
</dbReference>
<evidence type="ECO:0000313" key="8">
    <source>
        <dbReference type="Proteomes" id="UP000199659"/>
    </source>
</evidence>
<dbReference type="PANTHER" id="PTHR46577:SF1">
    <property type="entry name" value="HTH-TYPE TRANSCRIPTIONAL REGULATORY PROTEIN GABR"/>
    <property type="match status" value="1"/>
</dbReference>
<sequence>MLTIPLNVKSKHPLYEQIYLHIKKEIQSGALPVQTKLPSTRGLANHLQVSRNTIEQAYAQLISEGYIESKQKSGYYICQINGLAEYHQTKLTAKQLKAEKRKVYSYDFSPFSVDLTHFPYHTWRQLSKNCLTQDENLFLLGHNQGDDRLRHAISDYLHQSRGVRCTEEQLIIGAGVDYLLQLISILIPRNQLIAMENPSYMRAYRIFKGLGYQTAAIDLDNMGISMEKLYQSNASIAYVTPSHQYPIGIVMPIKRRMELLQWACEEENRYIIEDDHDSEFRYTGKPIPSLQGIAPQDKVIYIGTFSRAIAPAIRVGYMVLPTPLLAQYQSEYSYYSCTVSRIDQAIITNFIQEGYFERHLNRMRKLYKTKHDTLMQALGIFKDNMEICGENAGLYVVVKFKTNVTEDLIIEEAKKNGIRLYGLLEHYIQKPTDNTPTFLIGFANLSEFELQKGIHELYELFKQKNWFHL</sequence>
<accession>A0A1I6JS24</accession>